<feature type="transmembrane region" description="Helical" evidence="1">
    <location>
        <begin position="134"/>
        <end position="156"/>
    </location>
</feature>
<dbReference type="AlphaFoldDB" id="A0A158BXK5"/>
<reference evidence="3" key="1">
    <citation type="submission" date="2016-01" db="EMBL/GenBank/DDBJ databases">
        <authorList>
            <person name="Peeters C."/>
        </authorList>
    </citation>
    <scope>NUCLEOTIDE SEQUENCE</scope>
    <source>
        <strain evidence="3">LMG 29322</strain>
    </source>
</reference>
<feature type="transmembrane region" description="Helical" evidence="1">
    <location>
        <begin position="76"/>
        <end position="99"/>
    </location>
</feature>
<dbReference type="EMBL" id="FCOA02000015">
    <property type="protein sequence ID" value="SAK74386.1"/>
    <property type="molecule type" value="Genomic_DNA"/>
</dbReference>
<feature type="domain" description="Inositolphosphotransferase Aur1/Ipt1" evidence="2">
    <location>
        <begin position="109"/>
        <end position="290"/>
    </location>
</feature>
<protein>
    <submittedName>
        <fullName evidence="3">PAP2 family protein</fullName>
    </submittedName>
</protein>
<dbReference type="RefSeq" id="WP_061169490.1">
    <property type="nucleotide sequence ID" value="NZ_FCOA02000015.1"/>
</dbReference>
<feature type="transmembrane region" description="Helical" evidence="1">
    <location>
        <begin position="20"/>
        <end position="38"/>
    </location>
</feature>
<dbReference type="InterPro" id="IPR026841">
    <property type="entry name" value="Aur1/Ipt1"/>
</dbReference>
<dbReference type="Pfam" id="PF14378">
    <property type="entry name" value="PAP2_3"/>
    <property type="match status" value="1"/>
</dbReference>
<dbReference type="OrthoDB" id="8967289at2"/>
<evidence type="ECO:0000259" key="2">
    <source>
        <dbReference type="Pfam" id="PF14378"/>
    </source>
</evidence>
<evidence type="ECO:0000256" key="1">
    <source>
        <dbReference type="SAM" id="Phobius"/>
    </source>
</evidence>
<feature type="transmembrane region" description="Helical" evidence="1">
    <location>
        <begin position="168"/>
        <end position="188"/>
    </location>
</feature>
<evidence type="ECO:0000313" key="4">
    <source>
        <dbReference type="Proteomes" id="UP000054851"/>
    </source>
</evidence>
<dbReference type="GO" id="GO:0016020">
    <property type="term" value="C:membrane"/>
    <property type="evidence" value="ECO:0007669"/>
    <property type="project" value="UniProtKB-SubCell"/>
</dbReference>
<dbReference type="STRING" id="1777140.AWB79_04353"/>
<dbReference type="Proteomes" id="UP000054851">
    <property type="component" value="Unassembled WGS sequence"/>
</dbReference>
<evidence type="ECO:0000313" key="3">
    <source>
        <dbReference type="EMBL" id="SAK74386.1"/>
    </source>
</evidence>
<keyword evidence="1" id="KW-0812">Transmembrane</keyword>
<accession>A0A158BXK5</accession>
<proteinExistence type="predicted"/>
<dbReference type="InterPro" id="IPR036938">
    <property type="entry name" value="PAP2/HPO_sf"/>
</dbReference>
<keyword evidence="1" id="KW-0472">Membrane</keyword>
<comment type="caution">
    <text evidence="3">The sequence shown here is derived from an EMBL/GenBank/DDBJ whole genome shotgun (WGS) entry which is preliminary data.</text>
</comment>
<feature type="transmembrane region" description="Helical" evidence="1">
    <location>
        <begin position="225"/>
        <end position="244"/>
    </location>
</feature>
<feature type="transmembrane region" description="Helical" evidence="1">
    <location>
        <begin position="44"/>
        <end position="64"/>
    </location>
</feature>
<gene>
    <name evidence="3" type="ORF">AWB79_04353</name>
</gene>
<sequence length="313" mass="34588">MEAKLYSADGRLTFFSKPNAALAVTTLLLAAVDLGWGLAGEWSIAGHGVALHLLGALGLLSPLLFERYRRDEKIRIALTCSSLFILFAMTACFFGYLLVSTNAPLVDNTLAAWDRALGFDWPRVYLWTKHRPQLSHALALAYSSAFPQIAVVIIYLSFTKRQEQLAEFNAAMIFSYLITSVVSVYFPAAGPAKFYQEVVHADVSLLSHFEPLRDGTLRIFDLRSAQGLVSIPSFHTIMAILLAYAMRRTRIFPIFLILNIAVILSTPTQGSHYLVDLIAGAATAMTAIALLRNRSLLSLRLSLERDNLMPPHG</sequence>
<name>A0A158BXK5_9BURK</name>
<organism evidence="3 4">
    <name type="scientific">Caballeronia hypogeia</name>
    <dbReference type="NCBI Taxonomy" id="1777140"/>
    <lineage>
        <taxon>Bacteria</taxon>
        <taxon>Pseudomonadati</taxon>
        <taxon>Pseudomonadota</taxon>
        <taxon>Betaproteobacteria</taxon>
        <taxon>Burkholderiales</taxon>
        <taxon>Burkholderiaceae</taxon>
        <taxon>Caballeronia</taxon>
    </lineage>
</organism>
<feature type="transmembrane region" description="Helical" evidence="1">
    <location>
        <begin position="251"/>
        <end position="267"/>
    </location>
</feature>
<feature type="transmembrane region" description="Helical" evidence="1">
    <location>
        <begin position="273"/>
        <end position="291"/>
    </location>
</feature>
<keyword evidence="4" id="KW-1185">Reference proteome</keyword>
<dbReference type="SUPFAM" id="SSF48317">
    <property type="entry name" value="Acid phosphatase/Vanadium-dependent haloperoxidase"/>
    <property type="match status" value="1"/>
</dbReference>
<keyword evidence="1" id="KW-1133">Transmembrane helix</keyword>